<name>A0A0C3KW92_9AGAM</name>
<protein>
    <recommendedName>
        <fullName evidence="4">F-box domain-containing protein</fullName>
    </recommendedName>
</protein>
<gene>
    <name evidence="2" type="ORF">M407DRAFT_24989</name>
</gene>
<evidence type="ECO:0000313" key="3">
    <source>
        <dbReference type="Proteomes" id="UP000054248"/>
    </source>
</evidence>
<dbReference type="Proteomes" id="UP000054248">
    <property type="component" value="Unassembled WGS sequence"/>
</dbReference>
<reference evidence="2 3" key="1">
    <citation type="submission" date="2014-04" db="EMBL/GenBank/DDBJ databases">
        <authorList>
            <consortium name="DOE Joint Genome Institute"/>
            <person name="Kuo A."/>
            <person name="Girlanda M."/>
            <person name="Perotto S."/>
            <person name="Kohler A."/>
            <person name="Nagy L.G."/>
            <person name="Floudas D."/>
            <person name="Copeland A."/>
            <person name="Barry K.W."/>
            <person name="Cichocki N."/>
            <person name="Veneault-Fourrey C."/>
            <person name="LaButti K."/>
            <person name="Lindquist E.A."/>
            <person name="Lipzen A."/>
            <person name="Lundell T."/>
            <person name="Morin E."/>
            <person name="Murat C."/>
            <person name="Sun H."/>
            <person name="Tunlid A."/>
            <person name="Henrissat B."/>
            <person name="Grigoriev I.V."/>
            <person name="Hibbett D.S."/>
            <person name="Martin F."/>
            <person name="Nordberg H.P."/>
            <person name="Cantor M.N."/>
            <person name="Hua S.X."/>
        </authorList>
    </citation>
    <scope>NUCLEOTIDE SEQUENCE [LARGE SCALE GENOMIC DNA]</scope>
    <source>
        <strain evidence="2 3">MUT 4182</strain>
    </source>
</reference>
<evidence type="ECO:0000256" key="1">
    <source>
        <dbReference type="SAM" id="Phobius"/>
    </source>
</evidence>
<dbReference type="EMBL" id="KN823037">
    <property type="protein sequence ID" value="KIO25723.1"/>
    <property type="molecule type" value="Genomic_DNA"/>
</dbReference>
<dbReference type="HOGENOM" id="CLU_036120_0_0_1"/>
<keyword evidence="1" id="KW-1133">Transmembrane helix</keyword>
<proteinExistence type="predicted"/>
<sequence>MARLWAGLVWWPCYLIFLPFYVAFKLLQMLVGFALYMRRLAEKLKWRHYPQYPNGTLITGRLTESELAAASQATTRLSSSTWQRSPVPFLPPEIVREIVRHATDTFPAPSSIHYPSLSTSQSLSPPPHDPRFPYSSYAFQGGRDIDRKLHTLSMKIKLSVSRVSRTWRNVAVEFLFNSIRVQDSTRIPLLWHALEGDAKRRGEQITKESIARPGSAPWWIREVWIDLKQMKHGTQPDFAETPPSFDLDDLLKICPNIVVYRGLGRWRQFQSPSLSRHTAVLKQILGLPGEMGDETHGGTHEVQDSEFKVPDAGRRIQLGFGFEWEPGFPLLGNRPIPTPHTLTLPCISTLELRNLSFFTTDLVPYNTFQLPNLVHLSWLGEDSLEYATTRLILPSLRSITLGRDTRWPHRFLQQSPLESFLEKHGLALEELTVLAKSYLRYPQRLDQLCPVLQTFRAHYLELPKSAILSVRNVGLYGLEHARGNLKLGENLISSIFKVFPDVATIQDLSWRSGVIRRRAYTNWTDPEGARHRAFWTQVFRTVRTAGGNDKFSAREVTLLDWRGKPVDTVPTKSPEGQRAVLGPDDQLLDALVSVARNLIES</sequence>
<reference evidence="3" key="2">
    <citation type="submission" date="2015-01" db="EMBL/GenBank/DDBJ databases">
        <title>Evolutionary Origins and Diversification of the Mycorrhizal Mutualists.</title>
        <authorList>
            <consortium name="DOE Joint Genome Institute"/>
            <consortium name="Mycorrhizal Genomics Consortium"/>
            <person name="Kohler A."/>
            <person name="Kuo A."/>
            <person name="Nagy L.G."/>
            <person name="Floudas D."/>
            <person name="Copeland A."/>
            <person name="Barry K.W."/>
            <person name="Cichocki N."/>
            <person name="Veneault-Fourrey C."/>
            <person name="LaButti K."/>
            <person name="Lindquist E.A."/>
            <person name="Lipzen A."/>
            <person name="Lundell T."/>
            <person name="Morin E."/>
            <person name="Murat C."/>
            <person name="Riley R."/>
            <person name="Ohm R."/>
            <person name="Sun H."/>
            <person name="Tunlid A."/>
            <person name="Henrissat B."/>
            <person name="Grigoriev I.V."/>
            <person name="Hibbett D.S."/>
            <person name="Martin F."/>
        </authorList>
    </citation>
    <scope>NUCLEOTIDE SEQUENCE [LARGE SCALE GENOMIC DNA]</scope>
    <source>
        <strain evidence="3">MUT 4182</strain>
    </source>
</reference>
<accession>A0A0C3KW92</accession>
<keyword evidence="3" id="KW-1185">Reference proteome</keyword>
<feature type="transmembrane region" description="Helical" evidence="1">
    <location>
        <begin position="14"/>
        <end position="37"/>
    </location>
</feature>
<keyword evidence="1" id="KW-0812">Transmembrane</keyword>
<organism evidence="2 3">
    <name type="scientific">Tulasnella calospora MUT 4182</name>
    <dbReference type="NCBI Taxonomy" id="1051891"/>
    <lineage>
        <taxon>Eukaryota</taxon>
        <taxon>Fungi</taxon>
        <taxon>Dikarya</taxon>
        <taxon>Basidiomycota</taxon>
        <taxon>Agaricomycotina</taxon>
        <taxon>Agaricomycetes</taxon>
        <taxon>Cantharellales</taxon>
        <taxon>Tulasnellaceae</taxon>
        <taxon>Tulasnella</taxon>
    </lineage>
</organism>
<dbReference type="AlphaFoldDB" id="A0A0C3KW92"/>
<evidence type="ECO:0000313" key="2">
    <source>
        <dbReference type="EMBL" id="KIO25723.1"/>
    </source>
</evidence>
<evidence type="ECO:0008006" key="4">
    <source>
        <dbReference type="Google" id="ProtNLM"/>
    </source>
</evidence>
<dbReference type="OrthoDB" id="3256525at2759"/>
<keyword evidence="1" id="KW-0472">Membrane</keyword>